<dbReference type="Gene3D" id="1.10.340.70">
    <property type="match status" value="1"/>
</dbReference>
<dbReference type="InterPro" id="IPR043502">
    <property type="entry name" value="DNA/RNA_pol_sf"/>
</dbReference>
<dbReference type="FunFam" id="3.10.20.370:FF:000001">
    <property type="entry name" value="Retrovirus-related Pol polyprotein from transposon 17.6-like protein"/>
    <property type="match status" value="1"/>
</dbReference>
<keyword evidence="6" id="KW-0695">RNA-directed DNA polymerase</keyword>
<dbReference type="GO" id="GO:0003676">
    <property type="term" value="F:nucleic acid binding"/>
    <property type="evidence" value="ECO:0007669"/>
    <property type="project" value="InterPro"/>
</dbReference>
<evidence type="ECO:0000259" key="8">
    <source>
        <dbReference type="PROSITE" id="PS50994"/>
    </source>
</evidence>
<keyword evidence="3" id="KW-0540">Nuclease</keyword>
<dbReference type="SUPFAM" id="SSF56672">
    <property type="entry name" value="DNA/RNA polymerases"/>
    <property type="match status" value="1"/>
</dbReference>
<accession>A0A8W8IAY5</accession>
<dbReference type="InterPro" id="IPR043128">
    <property type="entry name" value="Rev_trsase/Diguanyl_cyclase"/>
</dbReference>
<dbReference type="GO" id="GO:0015074">
    <property type="term" value="P:DNA integration"/>
    <property type="evidence" value="ECO:0007669"/>
    <property type="project" value="InterPro"/>
</dbReference>
<dbReference type="Pfam" id="PF17921">
    <property type="entry name" value="Integrase_H2C2"/>
    <property type="match status" value="1"/>
</dbReference>
<evidence type="ECO:0000256" key="6">
    <source>
        <dbReference type="ARBA" id="ARBA00022918"/>
    </source>
</evidence>
<keyword evidence="10" id="KW-1185">Reference proteome</keyword>
<dbReference type="Proteomes" id="UP000005408">
    <property type="component" value="Unassembled WGS sequence"/>
</dbReference>
<dbReference type="SUPFAM" id="SSF53098">
    <property type="entry name" value="Ribonuclease H-like"/>
    <property type="match status" value="1"/>
</dbReference>
<evidence type="ECO:0000256" key="5">
    <source>
        <dbReference type="ARBA" id="ARBA00022801"/>
    </source>
</evidence>
<dbReference type="PANTHER" id="PTHR37984">
    <property type="entry name" value="PROTEIN CBG26694"/>
    <property type="match status" value="1"/>
</dbReference>
<evidence type="ECO:0000256" key="7">
    <source>
        <dbReference type="SAM" id="MobiDB-lite"/>
    </source>
</evidence>
<reference evidence="9" key="1">
    <citation type="submission" date="2022-08" db="UniProtKB">
        <authorList>
            <consortium name="EnsemblMetazoa"/>
        </authorList>
    </citation>
    <scope>IDENTIFICATION</scope>
    <source>
        <strain evidence="9">05x7-T-G4-1.051#20</strain>
    </source>
</reference>
<dbReference type="Pfam" id="PF17917">
    <property type="entry name" value="RT_RNaseH"/>
    <property type="match status" value="1"/>
</dbReference>
<dbReference type="InterPro" id="IPR036397">
    <property type="entry name" value="RNaseH_sf"/>
</dbReference>
<dbReference type="Gene3D" id="3.30.420.10">
    <property type="entry name" value="Ribonuclease H-like superfamily/Ribonuclease H"/>
    <property type="match status" value="1"/>
</dbReference>
<dbReference type="InterPro" id="IPR050951">
    <property type="entry name" value="Retrovirus_Pol_polyprotein"/>
</dbReference>
<keyword evidence="2" id="KW-0548">Nucleotidyltransferase</keyword>
<dbReference type="GO" id="GO:0004519">
    <property type="term" value="F:endonuclease activity"/>
    <property type="evidence" value="ECO:0007669"/>
    <property type="project" value="UniProtKB-KW"/>
</dbReference>
<keyword evidence="1" id="KW-0808">Transferase</keyword>
<evidence type="ECO:0000256" key="4">
    <source>
        <dbReference type="ARBA" id="ARBA00022759"/>
    </source>
</evidence>
<evidence type="ECO:0000256" key="1">
    <source>
        <dbReference type="ARBA" id="ARBA00022679"/>
    </source>
</evidence>
<dbReference type="PROSITE" id="PS50994">
    <property type="entry name" value="INTEGRASE"/>
    <property type="match status" value="1"/>
</dbReference>
<keyword evidence="5" id="KW-0378">Hydrolase</keyword>
<dbReference type="CDD" id="cd09274">
    <property type="entry name" value="RNase_HI_RT_Ty3"/>
    <property type="match status" value="1"/>
</dbReference>
<dbReference type="GO" id="GO:0016787">
    <property type="term" value="F:hydrolase activity"/>
    <property type="evidence" value="ECO:0007669"/>
    <property type="project" value="UniProtKB-KW"/>
</dbReference>
<feature type="compositionally biased region" description="Low complexity" evidence="7">
    <location>
        <begin position="623"/>
        <end position="634"/>
    </location>
</feature>
<dbReference type="InterPro" id="IPR012337">
    <property type="entry name" value="RNaseH-like_sf"/>
</dbReference>
<dbReference type="Gene3D" id="3.30.70.270">
    <property type="match status" value="1"/>
</dbReference>
<name>A0A8W8IAY5_MAGGI</name>
<dbReference type="GO" id="GO:0003964">
    <property type="term" value="F:RNA-directed DNA polymerase activity"/>
    <property type="evidence" value="ECO:0007669"/>
    <property type="project" value="UniProtKB-KW"/>
</dbReference>
<dbReference type="EnsemblMetazoa" id="G13383.1">
    <property type="protein sequence ID" value="G13383.1:cds"/>
    <property type="gene ID" value="G13383"/>
</dbReference>
<feature type="region of interest" description="Disordered" evidence="7">
    <location>
        <begin position="618"/>
        <end position="652"/>
    </location>
</feature>
<dbReference type="AlphaFoldDB" id="A0A8W8IAY5"/>
<dbReference type="FunFam" id="3.30.70.270:FF:000026">
    <property type="entry name" value="Transposon Ty3-G Gag-Pol polyprotein"/>
    <property type="match status" value="1"/>
</dbReference>
<evidence type="ECO:0000256" key="2">
    <source>
        <dbReference type="ARBA" id="ARBA00022695"/>
    </source>
</evidence>
<dbReference type="InterPro" id="IPR041373">
    <property type="entry name" value="RT_RNaseH"/>
</dbReference>
<organism evidence="9 10">
    <name type="scientific">Magallana gigas</name>
    <name type="common">Pacific oyster</name>
    <name type="synonym">Crassostrea gigas</name>
    <dbReference type="NCBI Taxonomy" id="29159"/>
    <lineage>
        <taxon>Eukaryota</taxon>
        <taxon>Metazoa</taxon>
        <taxon>Spiralia</taxon>
        <taxon>Lophotrochozoa</taxon>
        <taxon>Mollusca</taxon>
        <taxon>Bivalvia</taxon>
        <taxon>Autobranchia</taxon>
        <taxon>Pteriomorphia</taxon>
        <taxon>Ostreida</taxon>
        <taxon>Ostreoidea</taxon>
        <taxon>Ostreidae</taxon>
        <taxon>Magallana</taxon>
    </lineage>
</organism>
<protein>
    <recommendedName>
        <fullName evidence="8">Integrase catalytic domain-containing protein</fullName>
    </recommendedName>
</protein>
<evidence type="ECO:0000256" key="3">
    <source>
        <dbReference type="ARBA" id="ARBA00022722"/>
    </source>
</evidence>
<feature type="domain" description="Integrase catalytic" evidence="8">
    <location>
        <begin position="350"/>
        <end position="532"/>
    </location>
</feature>
<dbReference type="PANTHER" id="PTHR37984:SF7">
    <property type="entry name" value="INTEGRASE CATALYTIC DOMAIN-CONTAINING PROTEIN"/>
    <property type="match status" value="1"/>
</dbReference>
<proteinExistence type="predicted"/>
<dbReference type="InterPro" id="IPR001584">
    <property type="entry name" value="Integrase_cat-core"/>
</dbReference>
<dbReference type="Pfam" id="PF00665">
    <property type="entry name" value="rve"/>
    <property type="match status" value="1"/>
</dbReference>
<keyword evidence="4" id="KW-0255">Endonuclease</keyword>
<evidence type="ECO:0000313" key="9">
    <source>
        <dbReference type="EnsemblMetazoa" id="G13383.1:cds"/>
    </source>
</evidence>
<sequence length="672" mass="76619">SPVREMKPPKDKSELETFLGMVTYLAKFAPNLSEITSPLRNLLAKDVLFQWDSAQSKAFDKVKDLITSSPSPVLAYFDPRKVTTLQCDASKYGLGAALMQEGKPVAFASKSLTQSEVQYAQIEKEMFAILFGCKRFHQYIYGRKVKVETDHKPLVPIFKKALFAAPPRLQRMLLQLQNYDLEVDYIPGKQIPVADSLSRNFVDDTFPGLSKDMEAQVHSVLANLPISDRKLKEIETESDNDKQFQLLKHTILNGWPECRRDCPPQIIEFWNHRDELSVTNGILLKGTKVLIPRSLRAKILECIHIGHMGIEKSLQRARTSVFWPKISSDIAELVSNCNVCLKHRYSNPKQPLQPHPIPDYPWQVVATDLFLWDNKDFLIVTDYYSRHFEVIQLRDTKSKTIIQKLKSIFARLGIPQKVVSDNGPQYSSQEFANFSKEYDFIHATSSPRYPQSNGLAEKSVQIAKRIFEKAELDGRDPYLGILEYRTTPLEVGYSPAELLQGRQLRSILPTLNEQLLPKVIDHEKVKVLLHKNHENQKHNYDKQSKPLAPLEIGDSVRFQQGDKSWKPATVLSKVADRSYVVNAPNGGIYRRNRRHLMKTNEQTYTFDPNLPILAEAQTDDSELSPISPSKSKLPPSSPSKPNFENMSTFQTSNKPYITRSGRVCIPKIKPSM</sequence>
<evidence type="ECO:0000313" key="10">
    <source>
        <dbReference type="Proteomes" id="UP000005408"/>
    </source>
</evidence>
<feature type="compositionally biased region" description="Polar residues" evidence="7">
    <location>
        <begin position="642"/>
        <end position="652"/>
    </location>
</feature>
<dbReference type="InterPro" id="IPR041588">
    <property type="entry name" value="Integrase_H2C2"/>
</dbReference>
<dbReference type="FunFam" id="1.10.340.70:FF:000003">
    <property type="entry name" value="Protein CBG25708"/>
    <property type="match status" value="1"/>
</dbReference>
<dbReference type="FunFam" id="3.30.420.10:FF:000063">
    <property type="entry name" value="Retrovirus-related Pol polyprotein from transposon 297-like Protein"/>
    <property type="match status" value="1"/>
</dbReference>